<dbReference type="PIRSF" id="PIRSF009290">
    <property type="entry name" value="FrlB"/>
    <property type="match status" value="1"/>
</dbReference>
<sequence>MQPSQIESSIQSALAAVAQRKSVSTIYFVACGGSFAQMHLPKYAVDRNSSTIFAETFNSAEFIARNPVHLGEGSVVILCSSSGNTPETVAAAAFAKKKGAFTIGLTTKPESELGQVSDSTVPYVSTPLIGNQDAPSGIILRIAFGIVNARENSPKAAALLSALEKVGDIAASAQKVHAEDAREWGERNKREPTIYTMASGSNWGVAYSFSICILQEMQWINSQAIHSGEYFHGPFEITDFDTPILLLVGLGPTREMDTRAQKFAEKYSKNLLVLDAAKIDMHGVAPEVAEYITPLVFQPLMRIYAVELAERRGHPLTVRRYMWKMEY</sequence>
<dbReference type="Proteomes" id="UP000179454">
    <property type="component" value="Unassembled WGS sequence"/>
</dbReference>
<accession>A0ABD6HE42</accession>
<gene>
    <name evidence="4" type="ORF">BBK91_024180</name>
    <name evidence="3" type="ORF">BBL17_024370</name>
</gene>
<organism evidence="4 6">
    <name type="scientific">Agrobacterium vitis</name>
    <name type="common">Rhizobium vitis</name>
    <dbReference type="NCBI Taxonomy" id="373"/>
    <lineage>
        <taxon>Bacteria</taxon>
        <taxon>Pseudomonadati</taxon>
        <taxon>Pseudomonadota</taxon>
        <taxon>Alphaproteobacteria</taxon>
        <taxon>Hyphomicrobiales</taxon>
        <taxon>Rhizobiaceae</taxon>
        <taxon>Rhizobium/Agrobacterium group</taxon>
        <taxon>Agrobacterium</taxon>
    </lineage>
</organism>
<keyword evidence="1" id="KW-0032">Aminotransferase</keyword>
<dbReference type="Gene3D" id="1.10.10.2240">
    <property type="match status" value="1"/>
</dbReference>
<dbReference type="AlphaFoldDB" id="A0ABD6HE42"/>
<evidence type="ECO:0000313" key="6">
    <source>
        <dbReference type="Proteomes" id="UP000179536"/>
    </source>
</evidence>
<dbReference type="SUPFAM" id="SSF53697">
    <property type="entry name" value="SIS domain"/>
    <property type="match status" value="1"/>
</dbReference>
<dbReference type="EMBL" id="MBFE02000025">
    <property type="protein sequence ID" value="MUO44919.1"/>
    <property type="molecule type" value="Genomic_DNA"/>
</dbReference>
<dbReference type="InterPro" id="IPR001347">
    <property type="entry name" value="SIS_dom"/>
</dbReference>
<name>A0ABD6HE42_AGRVI</name>
<dbReference type="Proteomes" id="UP000179536">
    <property type="component" value="Unassembled WGS sequence"/>
</dbReference>
<evidence type="ECO:0000256" key="1">
    <source>
        <dbReference type="ARBA" id="ARBA00022576"/>
    </source>
</evidence>
<dbReference type="RefSeq" id="WP_012650556.1">
    <property type="nucleotide sequence ID" value="NZ_CP191421.1"/>
</dbReference>
<keyword evidence="5" id="KW-1185">Reference proteome</keyword>
<keyword evidence="1" id="KW-0808">Transferase</keyword>
<dbReference type="PANTHER" id="PTHR10937:SF14">
    <property type="entry name" value="FRUCTOSELYSINE 6-PHOSPHATE DEGLYCASE"/>
    <property type="match status" value="1"/>
</dbReference>
<evidence type="ECO:0000313" key="3">
    <source>
        <dbReference type="EMBL" id="MUO44919.1"/>
    </source>
</evidence>
<comment type="caution">
    <text evidence="4">The sequence shown here is derived from an EMBL/GenBank/DDBJ whole genome shotgun (WGS) entry which is preliminary data.</text>
</comment>
<proteinExistence type="predicted"/>
<dbReference type="InterPro" id="IPR035490">
    <property type="entry name" value="GlmS/FrlB_SIS"/>
</dbReference>
<dbReference type="Gene3D" id="3.40.50.12570">
    <property type="match status" value="1"/>
</dbReference>
<reference evidence="5 6" key="1">
    <citation type="submission" date="2019-11" db="EMBL/GenBank/DDBJ databases">
        <title>Whole-genome sequencing of Allorhizobium vitis.</title>
        <authorList>
            <person name="Gan H.M."/>
            <person name="Savka M.A."/>
        </authorList>
    </citation>
    <scope>NUCLEOTIDE SEQUENCE [LARGE SCALE GENOMIC DNA]</scope>
    <source>
        <strain evidence="4 6">RF2/1</strain>
        <strain evidence="3 5">T1/7</strain>
    </source>
</reference>
<dbReference type="PROSITE" id="PS51464">
    <property type="entry name" value="SIS"/>
    <property type="match status" value="1"/>
</dbReference>
<dbReference type="EMBL" id="MBFA02000023">
    <property type="protein sequence ID" value="MUP12958.1"/>
    <property type="molecule type" value="Genomic_DNA"/>
</dbReference>
<evidence type="ECO:0000259" key="2">
    <source>
        <dbReference type="PROSITE" id="PS51464"/>
    </source>
</evidence>
<evidence type="ECO:0000313" key="4">
    <source>
        <dbReference type="EMBL" id="MUP12958.1"/>
    </source>
</evidence>
<dbReference type="Gene3D" id="3.40.50.10490">
    <property type="entry name" value="Glucose-6-phosphate isomerase like protein, domain 1"/>
    <property type="match status" value="1"/>
</dbReference>
<dbReference type="CDD" id="cd05009">
    <property type="entry name" value="SIS_GlmS_GlmD_2"/>
    <property type="match status" value="1"/>
</dbReference>
<feature type="domain" description="SIS" evidence="2">
    <location>
        <begin position="14"/>
        <end position="154"/>
    </location>
</feature>
<dbReference type="PANTHER" id="PTHR10937">
    <property type="entry name" value="GLUCOSAMINE--FRUCTOSE-6-PHOSPHATE AMINOTRANSFERASE, ISOMERIZING"/>
    <property type="match status" value="1"/>
</dbReference>
<evidence type="ECO:0000313" key="5">
    <source>
        <dbReference type="Proteomes" id="UP000179454"/>
    </source>
</evidence>
<dbReference type="GO" id="GO:0008483">
    <property type="term" value="F:transaminase activity"/>
    <property type="evidence" value="ECO:0007669"/>
    <property type="project" value="UniProtKB-KW"/>
</dbReference>
<dbReference type="InterPro" id="IPR024713">
    <property type="entry name" value="Fructosamine_deglycase_FrlB"/>
</dbReference>
<protein>
    <submittedName>
        <fullName evidence="4">SIS domain-containing protein</fullName>
    </submittedName>
</protein>
<dbReference type="Pfam" id="PF01380">
    <property type="entry name" value="SIS"/>
    <property type="match status" value="1"/>
</dbReference>
<dbReference type="InterPro" id="IPR046348">
    <property type="entry name" value="SIS_dom_sf"/>
</dbReference>